<name>A0A1I7ZKA4_9BILA</name>
<sequence>MFNWFIRNAPEGSILAESILRTLRYLLRAGYQQMHEGYRVFFHGILPWDPPTTRALELYRDCLYILYPDGGEDIFNYLWNIQLSVEFRSL</sequence>
<reference evidence="2" key="1">
    <citation type="submission" date="2016-11" db="UniProtKB">
        <authorList>
            <consortium name="WormBaseParasite"/>
        </authorList>
    </citation>
    <scope>IDENTIFICATION</scope>
</reference>
<dbReference type="Proteomes" id="UP000095287">
    <property type="component" value="Unplaced"/>
</dbReference>
<evidence type="ECO:0000313" key="2">
    <source>
        <dbReference type="WBParaSite" id="L893_g27251.t1"/>
    </source>
</evidence>
<protein>
    <submittedName>
        <fullName evidence="2">SOCS box domain-containing protein</fullName>
    </submittedName>
</protein>
<keyword evidence="1" id="KW-1185">Reference proteome</keyword>
<organism evidence="1 2">
    <name type="scientific">Steinernema glaseri</name>
    <dbReference type="NCBI Taxonomy" id="37863"/>
    <lineage>
        <taxon>Eukaryota</taxon>
        <taxon>Metazoa</taxon>
        <taxon>Ecdysozoa</taxon>
        <taxon>Nematoda</taxon>
        <taxon>Chromadorea</taxon>
        <taxon>Rhabditida</taxon>
        <taxon>Tylenchina</taxon>
        <taxon>Panagrolaimomorpha</taxon>
        <taxon>Strongyloidoidea</taxon>
        <taxon>Steinernematidae</taxon>
        <taxon>Steinernema</taxon>
    </lineage>
</organism>
<accession>A0A1I7ZKA4</accession>
<dbReference type="AlphaFoldDB" id="A0A1I7ZKA4"/>
<evidence type="ECO:0000313" key="1">
    <source>
        <dbReference type="Proteomes" id="UP000095287"/>
    </source>
</evidence>
<proteinExistence type="predicted"/>
<dbReference type="WBParaSite" id="L893_g27251.t1">
    <property type="protein sequence ID" value="L893_g27251.t1"/>
    <property type="gene ID" value="L893_g27251"/>
</dbReference>